<keyword evidence="3" id="KW-0813">Transport</keyword>
<dbReference type="InterPro" id="IPR003663">
    <property type="entry name" value="Sugar/inositol_transpt"/>
</dbReference>
<feature type="transmembrane region" description="Helical" evidence="9">
    <location>
        <begin position="379"/>
        <end position="403"/>
    </location>
</feature>
<dbReference type="PANTHER" id="PTHR48022">
    <property type="entry name" value="PLASTIDIC GLUCOSE TRANSPORTER 4"/>
    <property type="match status" value="1"/>
</dbReference>
<evidence type="ECO:0000256" key="8">
    <source>
        <dbReference type="SAM" id="MobiDB-lite"/>
    </source>
</evidence>
<dbReference type="AlphaFoldDB" id="A0A0D6EN61"/>
<dbReference type="EMBL" id="CENE01000011">
    <property type="protein sequence ID" value="CEQ41065.1"/>
    <property type="molecule type" value="Genomic_DNA"/>
</dbReference>
<reference evidence="12" key="1">
    <citation type="submission" date="2015-02" db="EMBL/GenBank/DDBJ databases">
        <authorList>
            <person name="Gon?alves P."/>
        </authorList>
    </citation>
    <scope>NUCLEOTIDE SEQUENCE [LARGE SCALE GENOMIC DNA]</scope>
</reference>
<feature type="region of interest" description="Disordered" evidence="8">
    <location>
        <begin position="465"/>
        <end position="493"/>
    </location>
</feature>
<dbReference type="Gene3D" id="1.20.1250.20">
    <property type="entry name" value="MFS general substrate transporter like domains"/>
    <property type="match status" value="1"/>
</dbReference>
<evidence type="ECO:0000259" key="10">
    <source>
        <dbReference type="PROSITE" id="PS50850"/>
    </source>
</evidence>
<dbReference type="PRINTS" id="PR00171">
    <property type="entry name" value="SUGRTRNSPORT"/>
</dbReference>
<organism evidence="11 12">
    <name type="scientific">Sporidiobolus salmonicolor</name>
    <name type="common">Yeast-like fungus</name>
    <name type="synonym">Sporobolomyces salmonicolor</name>
    <dbReference type="NCBI Taxonomy" id="5005"/>
    <lineage>
        <taxon>Eukaryota</taxon>
        <taxon>Fungi</taxon>
        <taxon>Dikarya</taxon>
        <taxon>Basidiomycota</taxon>
        <taxon>Pucciniomycotina</taxon>
        <taxon>Microbotryomycetes</taxon>
        <taxon>Sporidiobolales</taxon>
        <taxon>Sporidiobolaceae</taxon>
        <taxon>Sporobolomyces</taxon>
    </lineage>
</organism>
<evidence type="ECO:0000256" key="3">
    <source>
        <dbReference type="ARBA" id="ARBA00022448"/>
    </source>
</evidence>
<comment type="catalytic activity">
    <reaction evidence="7">
        <text>myo-inositol(out) + H(+)(out) = myo-inositol(in) + H(+)(in)</text>
        <dbReference type="Rhea" id="RHEA:60364"/>
        <dbReference type="ChEBI" id="CHEBI:15378"/>
        <dbReference type="ChEBI" id="CHEBI:17268"/>
    </reaction>
</comment>
<feature type="transmembrane region" description="Helical" evidence="9">
    <location>
        <begin position="308"/>
        <end position="326"/>
    </location>
</feature>
<dbReference type="Pfam" id="PF00083">
    <property type="entry name" value="Sugar_tr"/>
    <property type="match status" value="2"/>
</dbReference>
<evidence type="ECO:0000256" key="1">
    <source>
        <dbReference type="ARBA" id="ARBA00004141"/>
    </source>
</evidence>
<dbReference type="Proteomes" id="UP000243876">
    <property type="component" value="Unassembled WGS sequence"/>
</dbReference>
<gene>
    <name evidence="11" type="primary">SPOSA6832_02739</name>
</gene>
<dbReference type="GO" id="GO:0016020">
    <property type="term" value="C:membrane"/>
    <property type="evidence" value="ECO:0007669"/>
    <property type="project" value="UniProtKB-SubCell"/>
</dbReference>
<comment type="subcellular location">
    <subcellularLocation>
        <location evidence="1">Membrane</location>
        <topology evidence="1">Multi-pass membrane protein</topology>
    </subcellularLocation>
</comment>
<feature type="transmembrane region" description="Helical" evidence="9">
    <location>
        <begin position="346"/>
        <end position="367"/>
    </location>
</feature>
<evidence type="ECO:0000313" key="12">
    <source>
        <dbReference type="Proteomes" id="UP000243876"/>
    </source>
</evidence>
<dbReference type="OrthoDB" id="2544694at2759"/>
<evidence type="ECO:0000256" key="5">
    <source>
        <dbReference type="ARBA" id="ARBA00022989"/>
    </source>
</evidence>
<keyword evidence="4 9" id="KW-0812">Transmembrane</keyword>
<dbReference type="SUPFAM" id="SSF103473">
    <property type="entry name" value="MFS general substrate transporter"/>
    <property type="match status" value="1"/>
</dbReference>
<evidence type="ECO:0000256" key="4">
    <source>
        <dbReference type="ARBA" id="ARBA00022692"/>
    </source>
</evidence>
<dbReference type="InterPro" id="IPR050360">
    <property type="entry name" value="MFS_Sugar_Transporters"/>
</dbReference>
<feature type="domain" description="Major facilitator superfamily (MFS) profile" evidence="10">
    <location>
        <begin position="10"/>
        <end position="431"/>
    </location>
</feature>
<evidence type="ECO:0000256" key="9">
    <source>
        <dbReference type="SAM" id="Phobius"/>
    </source>
</evidence>
<proteinExistence type="inferred from homology"/>
<feature type="transmembrane region" description="Helical" evidence="9">
    <location>
        <begin position="46"/>
        <end position="69"/>
    </location>
</feature>
<sequence>MSAGPSTACLYGWLRYGLFDQGVANALTQNADFFKVLPRLNDSSTILGAVLASFVLGAFFGCMTASVIGNKIGRRPFLICASVFTLVGAAGQAGAVDLAMFLVFRIVNGFAVGILTSIVPSFMAEISMPRIRGLMMSLELVFASTGLMTAFWVAYGFAKNQGPVGWRVPIGLQGLMEKGRVEEGRRVLERLHGSEYADAATLEIQEAIAIEHAAEEQAARGYAACFSGNDQCFRYRTLLSMGVNFFQQATGVNMATYYAGFIFIDSVGLEPAKASLALGGLGIAGLVACAVGCFVLMERLGRVRTMMWGAALCSLGQIFLAAGVAHGDKPAGGYSRQPLFELTTPFLDLFIAVFSATHLPTAFVYGAEIVPLAIRTRAATLGVATQYMINFLVVMTTPIGIAALGYKYYIIYAVSNGCIIPLAWYFCPEVAGLSLEGVDELFADGKVRMRRTTKVDKNGRLQTTAQFSGASEDKGDKGSFDHVDNVDPDKLDV</sequence>
<feature type="transmembrane region" description="Helical" evidence="9">
    <location>
        <begin position="136"/>
        <end position="158"/>
    </location>
</feature>
<feature type="transmembrane region" description="Helical" evidence="9">
    <location>
        <begin position="102"/>
        <end position="124"/>
    </location>
</feature>
<dbReference type="PROSITE" id="PS00217">
    <property type="entry name" value="SUGAR_TRANSPORT_2"/>
    <property type="match status" value="1"/>
</dbReference>
<accession>A0A0D6EN61</accession>
<keyword evidence="6 9" id="KW-0472">Membrane</keyword>
<dbReference type="InterPro" id="IPR005829">
    <property type="entry name" value="Sugar_transporter_CS"/>
</dbReference>
<feature type="compositionally biased region" description="Basic and acidic residues" evidence="8">
    <location>
        <begin position="471"/>
        <end position="493"/>
    </location>
</feature>
<dbReference type="InterPro" id="IPR005828">
    <property type="entry name" value="MFS_sugar_transport-like"/>
</dbReference>
<keyword evidence="5 9" id="KW-1133">Transmembrane helix</keyword>
<name>A0A0D6EN61_SPOSA</name>
<evidence type="ECO:0000256" key="2">
    <source>
        <dbReference type="ARBA" id="ARBA00010992"/>
    </source>
</evidence>
<evidence type="ECO:0000313" key="11">
    <source>
        <dbReference type="EMBL" id="CEQ41065.1"/>
    </source>
</evidence>
<dbReference type="InterPro" id="IPR036259">
    <property type="entry name" value="MFS_trans_sf"/>
</dbReference>
<dbReference type="GO" id="GO:0005351">
    <property type="term" value="F:carbohydrate:proton symporter activity"/>
    <property type="evidence" value="ECO:0007669"/>
    <property type="project" value="TreeGrafter"/>
</dbReference>
<keyword evidence="12" id="KW-1185">Reference proteome</keyword>
<dbReference type="InterPro" id="IPR020846">
    <property type="entry name" value="MFS_dom"/>
</dbReference>
<protein>
    <submittedName>
        <fullName evidence="11">SPOSA6832_02739-mRNA-1:cds</fullName>
    </submittedName>
</protein>
<feature type="transmembrane region" description="Helical" evidence="9">
    <location>
        <begin position="276"/>
        <end position="296"/>
    </location>
</feature>
<comment type="similarity">
    <text evidence="2">Belongs to the major facilitator superfamily. Sugar transporter (TC 2.A.1.1) family.</text>
</comment>
<evidence type="ECO:0000256" key="7">
    <source>
        <dbReference type="ARBA" id="ARBA00049119"/>
    </source>
</evidence>
<dbReference type="PANTHER" id="PTHR48022:SF28">
    <property type="entry name" value="MAJOR FACILITATOR SUPERFAMILY (MFS) PROFILE DOMAIN-CONTAINING PROTEIN-RELATED"/>
    <property type="match status" value="1"/>
</dbReference>
<evidence type="ECO:0000256" key="6">
    <source>
        <dbReference type="ARBA" id="ARBA00023136"/>
    </source>
</evidence>
<dbReference type="PROSITE" id="PS50850">
    <property type="entry name" value="MFS"/>
    <property type="match status" value="1"/>
</dbReference>